<evidence type="ECO:0000256" key="1">
    <source>
        <dbReference type="SAM" id="SignalP"/>
    </source>
</evidence>
<reference evidence="2" key="1">
    <citation type="submission" date="2022-02" db="EMBL/GenBank/DDBJ databases">
        <title>Emergence and expansion in Europe of a Vibrio aestuarianus clonal complex pathogenic for oysters.</title>
        <authorList>
            <person name="Mesnil A."/>
            <person name="Travers M.-A."/>
        </authorList>
    </citation>
    <scope>NUCLEOTIDE SEQUENCE</scope>
    <source>
        <strain evidence="2">19_064_11T1</strain>
    </source>
</reference>
<comment type="caution">
    <text evidence="2">The sequence shown here is derived from an EMBL/GenBank/DDBJ whole genome shotgun (WGS) entry which is preliminary data.</text>
</comment>
<name>A0A9X4EWX5_9VIBR</name>
<proteinExistence type="predicted"/>
<keyword evidence="1" id="KW-0732">Signal</keyword>
<accession>A0A9X4EWX5</accession>
<dbReference type="AlphaFoldDB" id="A0A9X4EWX5"/>
<sequence>MRYLAMLVMSLMTLPAYALTKVDLYHSEITIDQEQTNADDKARVKGMEQVIIRASGDKSAVNNEVIQKALKQHSQYLAQISYAQNDLQSTIKMGFSAPHIRSLLTQAQLPFWPENRANVLVWLIEESGYDRTIAWEHSDTPRMQQLKIAADNRGLPITIPVGDFDDITGVEVSDLWGGFVQPISAASERYPTDSIVVVRVQGNNVRWNLYDQQAGQMVQIPQAPVSGQASGSNAVAEMVDQLSNYYADKSSVMVSSESSSSVLASFSNINDAVDFFTLENKLKSLSSVASLDILRIQGESIVFKVHLLATEQDFEQEVLRMGTVNKIEMSNQFDVVSHTEQADVVDAIAPVTSDSSLAESEVSQPDTSVANDNQVLDSQMLQETEGASTLQPTPPVENTLYFSWRE</sequence>
<dbReference type="Pfam" id="PF09839">
    <property type="entry name" value="DUF2066"/>
    <property type="match status" value="1"/>
</dbReference>
<evidence type="ECO:0000313" key="2">
    <source>
        <dbReference type="EMBL" id="MDE1243879.1"/>
    </source>
</evidence>
<organism evidence="2 3">
    <name type="scientific">Vibrio aestuarianus</name>
    <dbReference type="NCBI Taxonomy" id="28171"/>
    <lineage>
        <taxon>Bacteria</taxon>
        <taxon>Pseudomonadati</taxon>
        <taxon>Pseudomonadota</taxon>
        <taxon>Gammaproteobacteria</taxon>
        <taxon>Vibrionales</taxon>
        <taxon>Vibrionaceae</taxon>
        <taxon>Vibrio</taxon>
    </lineage>
</organism>
<dbReference type="RefSeq" id="WP_274683787.1">
    <property type="nucleotide sequence ID" value="NZ_JAKNBA010000043.1"/>
</dbReference>
<protein>
    <submittedName>
        <fullName evidence="2">DUF2066 domain-containing protein</fullName>
    </submittedName>
</protein>
<evidence type="ECO:0000313" key="3">
    <source>
        <dbReference type="Proteomes" id="UP001140979"/>
    </source>
</evidence>
<feature type="chain" id="PRO_5040872944" evidence="1">
    <location>
        <begin position="19"/>
        <end position="406"/>
    </location>
</feature>
<gene>
    <name evidence="2" type="ORF">L9W94_17375</name>
</gene>
<dbReference type="EMBL" id="JAKNBA010000043">
    <property type="protein sequence ID" value="MDE1243879.1"/>
    <property type="molecule type" value="Genomic_DNA"/>
</dbReference>
<dbReference type="Proteomes" id="UP001140979">
    <property type="component" value="Unassembled WGS sequence"/>
</dbReference>
<dbReference type="InterPro" id="IPR018642">
    <property type="entry name" value="DUF2066"/>
</dbReference>
<feature type="signal peptide" evidence="1">
    <location>
        <begin position="1"/>
        <end position="18"/>
    </location>
</feature>